<dbReference type="EMBL" id="JOMO01000061">
    <property type="protein sequence ID" value="OUI79643.1"/>
    <property type="molecule type" value="Genomic_DNA"/>
</dbReference>
<accession>A0A251ZYA7</accession>
<dbReference type="RefSeq" id="WP_086553179.1">
    <property type="nucleotide sequence ID" value="NZ_JOMO01000061.1"/>
</dbReference>
<evidence type="ECO:0000259" key="1">
    <source>
        <dbReference type="Pfam" id="PF13723"/>
    </source>
</evidence>
<feature type="domain" description="Beta-ketoacyl synthase-like N-terminal" evidence="1">
    <location>
        <begin position="31"/>
        <end position="210"/>
    </location>
</feature>
<reference evidence="2 3" key="1">
    <citation type="submission" date="2014-06" db="EMBL/GenBank/DDBJ databases">
        <authorList>
            <person name="Ju J."/>
            <person name="Zhang J."/>
        </authorList>
    </citation>
    <scope>NUCLEOTIDE SEQUENCE [LARGE SCALE GENOMIC DNA]</scope>
    <source>
        <strain evidence="2">DmW_045</strain>
    </source>
</reference>
<dbReference type="AlphaFoldDB" id="A0A251ZYA7"/>
<organism evidence="2 3">
    <name type="scientific">Acetobacter orientalis</name>
    <dbReference type="NCBI Taxonomy" id="146474"/>
    <lineage>
        <taxon>Bacteria</taxon>
        <taxon>Pseudomonadati</taxon>
        <taxon>Pseudomonadota</taxon>
        <taxon>Alphaproteobacteria</taxon>
        <taxon>Acetobacterales</taxon>
        <taxon>Acetobacteraceae</taxon>
        <taxon>Acetobacter</taxon>
    </lineage>
</organism>
<dbReference type="InterPro" id="IPR016039">
    <property type="entry name" value="Thiolase-like"/>
</dbReference>
<dbReference type="GO" id="GO:0016746">
    <property type="term" value="F:acyltransferase activity"/>
    <property type="evidence" value="ECO:0007669"/>
    <property type="project" value="InterPro"/>
</dbReference>
<protein>
    <recommendedName>
        <fullName evidence="1">Beta-ketoacyl synthase-like N-terminal domain-containing protein</fullName>
    </recommendedName>
</protein>
<evidence type="ECO:0000313" key="3">
    <source>
        <dbReference type="Proteomes" id="UP000194639"/>
    </source>
</evidence>
<sequence length="264" mass="27288">MKISLRGVSVWGPGLAGWAQAQACLQGRAEWVDQAQIPPPAAALAPNERRRSGPVTRLVMAVAEEACALAGVKPSGLSVVFASANGDGGVIDGILKALSEPGGEVSPTQFHNSVHNAPAGYWTIGHGSIASATALGCYDWSFGLGLLKAVSEAVVEQHPVLFVAYDQPIPGPVGTVRVTKASFACALVLDPDLSQQAMAQLTLCYDPQSTERADMPAHDGLRALAMGNPAARSLSLLTCLAQSRAGSVKVACQPGQLKIEVSPC</sequence>
<dbReference type="SUPFAM" id="SSF53901">
    <property type="entry name" value="Thiolase-like"/>
    <property type="match status" value="1"/>
</dbReference>
<comment type="caution">
    <text evidence="2">The sequence shown here is derived from an EMBL/GenBank/DDBJ whole genome shotgun (WGS) entry which is preliminary data.</text>
</comment>
<gene>
    <name evidence="2" type="ORF">HK12_12910</name>
</gene>
<dbReference type="InterPro" id="IPR014030">
    <property type="entry name" value="Ketoacyl_synth_N"/>
</dbReference>
<proteinExistence type="predicted"/>
<dbReference type="Pfam" id="PF13723">
    <property type="entry name" value="Ketoacyl-synt_2"/>
    <property type="match status" value="1"/>
</dbReference>
<evidence type="ECO:0000313" key="2">
    <source>
        <dbReference type="EMBL" id="OUI79643.1"/>
    </source>
</evidence>
<name>A0A251ZYA7_9PROT</name>
<dbReference type="Proteomes" id="UP000194639">
    <property type="component" value="Unassembled WGS sequence"/>
</dbReference>